<accession>A0A1E5Q6L2</accession>
<sequence length="264" mass="29718">MRMRTLLLASIRILSWPLYLIPARGRLGLIKGLMVLDSRVGQPKDALRRQFQVLDMADKVISERAMVYGDGIHPKHRLTRYHDFFVENIAPKSTVLDVGCGYGALARSIATRVEGVRVTGIDSDTPRLTQAREANNPDNLEFVLGDALQDLPPAKWDVMVLSNVWEHIAHRVEFMRGLLAKVQPKKVLIRVPVFERSWHLPMRKELGIGYFSDSTHFIEHTLAEFADETAQAGLKVESQDIRWGEIWAVCVPLTASGDVPSVDT</sequence>
<dbReference type="STRING" id="28181.BEN30_11830"/>
<evidence type="ECO:0000313" key="1">
    <source>
        <dbReference type="EMBL" id="OEJ66637.1"/>
    </source>
</evidence>
<gene>
    <name evidence="1" type="ORF">BEN30_11830</name>
</gene>
<evidence type="ECO:0008006" key="3">
    <source>
        <dbReference type="Google" id="ProtNLM"/>
    </source>
</evidence>
<dbReference type="CDD" id="cd02440">
    <property type="entry name" value="AdoMet_MTases"/>
    <property type="match status" value="1"/>
</dbReference>
<comment type="caution">
    <text evidence="1">The sequence shown here is derived from an EMBL/GenBank/DDBJ whole genome shotgun (WGS) entry which is preliminary data.</text>
</comment>
<keyword evidence="2" id="KW-1185">Reference proteome</keyword>
<dbReference type="EMBL" id="MCGG01000030">
    <property type="protein sequence ID" value="OEJ66637.1"/>
    <property type="molecule type" value="Genomic_DNA"/>
</dbReference>
<organism evidence="1 2">
    <name type="scientific">Magnetovibrio blakemorei</name>
    <dbReference type="NCBI Taxonomy" id="28181"/>
    <lineage>
        <taxon>Bacteria</taxon>
        <taxon>Pseudomonadati</taxon>
        <taxon>Pseudomonadota</taxon>
        <taxon>Alphaproteobacteria</taxon>
        <taxon>Rhodospirillales</taxon>
        <taxon>Magnetovibrionaceae</taxon>
        <taxon>Magnetovibrio</taxon>
    </lineage>
</organism>
<name>A0A1E5Q6L2_9PROT</name>
<protein>
    <recommendedName>
        <fullName evidence="3">Methyltransferase domain-containing protein</fullName>
    </recommendedName>
</protein>
<dbReference type="OrthoDB" id="7351887at2"/>
<reference evidence="2" key="1">
    <citation type="submission" date="2016-07" db="EMBL/GenBank/DDBJ databases">
        <authorList>
            <person name="Florea S."/>
            <person name="Webb J.S."/>
            <person name="Jaromczyk J."/>
            <person name="Schardl C.L."/>
        </authorList>
    </citation>
    <scope>NUCLEOTIDE SEQUENCE [LARGE SCALE GENOMIC DNA]</scope>
    <source>
        <strain evidence="2">MV-1</strain>
    </source>
</reference>
<dbReference type="Pfam" id="PF13489">
    <property type="entry name" value="Methyltransf_23"/>
    <property type="match status" value="1"/>
</dbReference>
<dbReference type="Gene3D" id="3.40.50.150">
    <property type="entry name" value="Vaccinia Virus protein VP39"/>
    <property type="match status" value="1"/>
</dbReference>
<dbReference type="SUPFAM" id="SSF53335">
    <property type="entry name" value="S-adenosyl-L-methionine-dependent methyltransferases"/>
    <property type="match status" value="1"/>
</dbReference>
<proteinExistence type="predicted"/>
<dbReference type="AlphaFoldDB" id="A0A1E5Q6L2"/>
<dbReference type="InterPro" id="IPR029063">
    <property type="entry name" value="SAM-dependent_MTases_sf"/>
</dbReference>
<dbReference type="Proteomes" id="UP000095347">
    <property type="component" value="Unassembled WGS sequence"/>
</dbReference>
<dbReference type="PANTHER" id="PTHR43861">
    <property type="entry name" value="TRANS-ACONITATE 2-METHYLTRANSFERASE-RELATED"/>
    <property type="match status" value="1"/>
</dbReference>
<evidence type="ECO:0000313" key="2">
    <source>
        <dbReference type="Proteomes" id="UP000095347"/>
    </source>
</evidence>